<evidence type="ECO:0000256" key="1">
    <source>
        <dbReference type="ARBA" id="ARBA00001784"/>
    </source>
</evidence>
<dbReference type="Pfam" id="PF03306">
    <property type="entry name" value="AAL_decarboxy"/>
    <property type="match status" value="1"/>
</dbReference>
<dbReference type="EC" id="4.1.1.5" evidence="4 9"/>
<dbReference type="PANTHER" id="PTHR35524:SF1">
    <property type="entry name" value="ALPHA-ACETOLACTATE DECARBOXYLASE"/>
    <property type="match status" value="1"/>
</dbReference>
<dbReference type="InterPro" id="IPR005128">
    <property type="entry name" value="Acetolactate_a_deCO2ase"/>
</dbReference>
<dbReference type="EMBL" id="CP065047">
    <property type="protein sequence ID" value="QPI39321.1"/>
    <property type="molecule type" value="Genomic_DNA"/>
</dbReference>
<dbReference type="CDD" id="cd17299">
    <property type="entry name" value="acetolactate_decarboxylase"/>
    <property type="match status" value="1"/>
</dbReference>
<dbReference type="GO" id="GO:0045151">
    <property type="term" value="P:acetoin biosynthetic process"/>
    <property type="evidence" value="ECO:0007669"/>
    <property type="project" value="UniProtKB-UniRule"/>
</dbReference>
<keyword evidence="12" id="KW-1185">Reference proteome</keyword>
<dbReference type="Proteomes" id="UP000663583">
    <property type="component" value="Chromosome"/>
</dbReference>
<proteinExistence type="inferred from homology"/>
<reference evidence="10 12" key="1">
    <citation type="journal article" date="2019" name="Emerg. Microbes Infect.">
        <title>Comprehensive subspecies identification of 175 nontuberculous mycobacteria species based on 7547 genomic profiles.</title>
        <authorList>
            <person name="Matsumoto Y."/>
            <person name="Kinjo T."/>
            <person name="Motooka D."/>
            <person name="Nabeya D."/>
            <person name="Jung N."/>
            <person name="Uechi K."/>
            <person name="Horii T."/>
            <person name="Iida T."/>
            <person name="Fujita J."/>
            <person name="Nakamura S."/>
        </authorList>
    </citation>
    <scope>NUCLEOTIDE SEQUENCE [LARGE SCALE GENOMIC DNA]</scope>
    <source>
        <strain evidence="10 12">JCM 13573</strain>
    </source>
</reference>
<dbReference type="RefSeq" id="WP_068026363.1">
    <property type="nucleotide sequence ID" value="NZ_BLKU01000003.1"/>
</dbReference>
<comment type="catalytic activity">
    <reaction evidence="1 9">
        <text>(2S)-2-acetolactate + H(+) = (R)-acetoin + CO2</text>
        <dbReference type="Rhea" id="RHEA:21580"/>
        <dbReference type="ChEBI" id="CHEBI:15378"/>
        <dbReference type="ChEBI" id="CHEBI:15686"/>
        <dbReference type="ChEBI" id="CHEBI:16526"/>
        <dbReference type="ChEBI" id="CHEBI:58476"/>
        <dbReference type="EC" id="4.1.1.5"/>
    </reaction>
</comment>
<organism evidence="11 13">
    <name type="scientific">Mycobacterium kubicae</name>
    <dbReference type="NCBI Taxonomy" id="120959"/>
    <lineage>
        <taxon>Bacteria</taxon>
        <taxon>Bacillati</taxon>
        <taxon>Actinomycetota</taxon>
        <taxon>Actinomycetes</taxon>
        <taxon>Mycobacteriales</taxon>
        <taxon>Mycobacteriaceae</taxon>
        <taxon>Mycobacterium</taxon>
        <taxon>Mycobacterium simiae complex</taxon>
    </lineage>
</organism>
<keyword evidence="8 9" id="KW-0456">Lyase</keyword>
<keyword evidence="7 9" id="KW-0005">Acetoin biosynthesis</keyword>
<keyword evidence="6 9" id="KW-0210">Decarboxylase</keyword>
<evidence type="ECO:0000256" key="9">
    <source>
        <dbReference type="PIRNR" id="PIRNR001332"/>
    </source>
</evidence>
<evidence type="ECO:0000313" key="11">
    <source>
        <dbReference type="EMBL" id="QPI39321.1"/>
    </source>
</evidence>
<evidence type="ECO:0000313" key="13">
    <source>
        <dbReference type="Proteomes" id="UP000663583"/>
    </source>
</evidence>
<evidence type="ECO:0000256" key="8">
    <source>
        <dbReference type="ARBA" id="ARBA00023239"/>
    </source>
</evidence>
<dbReference type="AlphaFoldDB" id="A0AAX1JCW8"/>
<dbReference type="KEGG" id="mku:I2456_07580"/>
<dbReference type="EMBL" id="BLKU01000003">
    <property type="protein sequence ID" value="GFG63884.1"/>
    <property type="molecule type" value="Genomic_DNA"/>
</dbReference>
<sequence>MPAFDHNELTGLRRWAHAILDQHHGREIFQTSTMGALLNGVYEGDLTIRELLRHGNFGLGTFNRLDGEMLVLDGDCYQLRSDGSATKADLSERTPFAAVTWFKPDRTIEVSTPCDRAALKSLIDQTLESTNLMVAVRTTGLFGSLRTRTVTEQHPPYRPFTEATQDQQEVTFTDVHGTLAGFRMPEYEQGISVAGYHSHFIDDERRHGGHALDYQLVHGTVEVAVRSELHLSLQRTQGFLSAELEHDDLDDQIRRTEGG</sequence>
<protein>
    <recommendedName>
        <fullName evidence="5 9">Alpha-acetolactate decarboxylase</fullName>
        <ecNumber evidence="4 9">4.1.1.5</ecNumber>
    </recommendedName>
</protein>
<reference evidence="10" key="2">
    <citation type="submission" date="2020-02" db="EMBL/GenBank/DDBJ databases">
        <authorList>
            <person name="Matsumoto Y."/>
            <person name="Kinjo T."/>
            <person name="Motooka D."/>
            <person name="Nabeya D."/>
            <person name="Jung N."/>
            <person name="Uechi K."/>
            <person name="Horii T."/>
            <person name="Iida T."/>
            <person name="Fujita J."/>
            <person name="Nakamura S."/>
        </authorList>
    </citation>
    <scope>NUCLEOTIDE SEQUENCE</scope>
    <source>
        <strain evidence="10">JCM 13573</strain>
    </source>
</reference>
<evidence type="ECO:0000256" key="3">
    <source>
        <dbReference type="ARBA" id="ARBA00007106"/>
    </source>
</evidence>
<evidence type="ECO:0000256" key="4">
    <source>
        <dbReference type="ARBA" id="ARBA00013204"/>
    </source>
</evidence>
<dbReference type="Gene3D" id="3.30.1330.80">
    <property type="entry name" value="Hypothetical protein, similar to alpha- acetolactate decarboxylase, domain 2"/>
    <property type="match status" value="2"/>
</dbReference>
<evidence type="ECO:0000256" key="2">
    <source>
        <dbReference type="ARBA" id="ARBA00005170"/>
    </source>
</evidence>
<evidence type="ECO:0000256" key="6">
    <source>
        <dbReference type="ARBA" id="ARBA00022793"/>
    </source>
</evidence>
<name>A0AAX1JCW8_9MYCO</name>
<dbReference type="Proteomes" id="UP000465306">
    <property type="component" value="Unassembled WGS sequence"/>
</dbReference>
<gene>
    <name evidence="11" type="primary">budA</name>
    <name evidence="10" type="synonym">alsD</name>
    <name evidence="11" type="ORF">I2456_07580</name>
    <name evidence="10" type="ORF">MKUB_13740</name>
</gene>
<dbReference type="SUPFAM" id="SSF117856">
    <property type="entry name" value="AF0104/ALDC/Ptd012-like"/>
    <property type="match status" value="1"/>
</dbReference>
<dbReference type="NCBIfam" id="TIGR01252">
    <property type="entry name" value="acetolac_decarb"/>
    <property type="match status" value="1"/>
</dbReference>
<dbReference type="PANTHER" id="PTHR35524">
    <property type="entry name" value="ALPHA-ACETOLACTATE DECARBOXYLASE"/>
    <property type="match status" value="1"/>
</dbReference>
<reference evidence="11" key="3">
    <citation type="submission" date="2020-11" db="EMBL/GenBank/DDBJ databases">
        <title>Intraspecies plasmid and genomic variation of Mycobacterium kubicae revealed by the complete genome sequences of two clinical isolates.</title>
        <authorList>
            <person name="Hendrix J.R."/>
            <person name="Epperson L.E."/>
            <person name="Honda J.R."/>
            <person name="Strong M."/>
        </authorList>
    </citation>
    <scope>NUCLEOTIDE SEQUENCE</scope>
    <source>
        <strain evidence="11">JCM 13573</strain>
    </source>
</reference>
<evidence type="ECO:0000313" key="12">
    <source>
        <dbReference type="Proteomes" id="UP000465306"/>
    </source>
</evidence>
<accession>A0AAX1JCW8</accession>
<evidence type="ECO:0000256" key="5">
    <source>
        <dbReference type="ARBA" id="ARBA00020164"/>
    </source>
</evidence>
<dbReference type="PIRSF" id="PIRSF001332">
    <property type="entry name" value="Acetolac_decarb"/>
    <property type="match status" value="1"/>
</dbReference>
<comment type="pathway">
    <text evidence="2 9">Polyol metabolism; (R,R)-butane-2,3-diol biosynthesis; (R,R)-butane-2,3-diol from pyruvate: step 2/3.</text>
</comment>
<dbReference type="GO" id="GO:0047605">
    <property type="term" value="F:acetolactate decarboxylase activity"/>
    <property type="evidence" value="ECO:0007669"/>
    <property type="project" value="UniProtKB-UniRule"/>
</dbReference>
<evidence type="ECO:0000256" key="7">
    <source>
        <dbReference type="ARBA" id="ARBA00023061"/>
    </source>
</evidence>
<comment type="similarity">
    <text evidence="3 9">Belongs to the alpha-acetolactate decarboxylase family.</text>
</comment>
<evidence type="ECO:0000313" key="10">
    <source>
        <dbReference type="EMBL" id="GFG63884.1"/>
    </source>
</evidence>